<gene>
    <name evidence="1" type="ORF">PanWU01x14_361460</name>
</gene>
<protein>
    <submittedName>
        <fullName evidence="1">Uncharacterized protein</fullName>
    </submittedName>
</protein>
<dbReference type="AlphaFoldDB" id="A0A2P5A795"/>
<name>A0A2P5A795_PARAD</name>
<proteinExistence type="predicted"/>
<accession>A0A2P5A795</accession>
<dbReference type="Proteomes" id="UP000237105">
    <property type="component" value="Unassembled WGS sequence"/>
</dbReference>
<dbReference type="EMBL" id="JXTB01000819">
    <property type="protein sequence ID" value="PON32422.1"/>
    <property type="molecule type" value="Genomic_DNA"/>
</dbReference>
<dbReference type="OrthoDB" id="1921870at2759"/>
<organism evidence="1 2">
    <name type="scientific">Parasponia andersonii</name>
    <name type="common">Sponia andersonii</name>
    <dbReference type="NCBI Taxonomy" id="3476"/>
    <lineage>
        <taxon>Eukaryota</taxon>
        <taxon>Viridiplantae</taxon>
        <taxon>Streptophyta</taxon>
        <taxon>Embryophyta</taxon>
        <taxon>Tracheophyta</taxon>
        <taxon>Spermatophyta</taxon>
        <taxon>Magnoliopsida</taxon>
        <taxon>eudicotyledons</taxon>
        <taxon>Gunneridae</taxon>
        <taxon>Pentapetalae</taxon>
        <taxon>rosids</taxon>
        <taxon>fabids</taxon>
        <taxon>Rosales</taxon>
        <taxon>Cannabaceae</taxon>
        <taxon>Parasponia</taxon>
    </lineage>
</organism>
<evidence type="ECO:0000313" key="1">
    <source>
        <dbReference type="EMBL" id="PON32422.1"/>
    </source>
</evidence>
<comment type="caution">
    <text evidence="1">The sequence shown here is derived from an EMBL/GenBank/DDBJ whole genome shotgun (WGS) entry which is preliminary data.</text>
</comment>
<keyword evidence="2" id="KW-1185">Reference proteome</keyword>
<sequence length="185" mass="20715">MGDKRDMAFIKANPTRMFPLISRIFCKLSTQNSKNRSKQLYSPAHESSTMISHIKAKGNPETGELMSPIDYFKSHYHKPSGWQNEYTQEKYGVRNGLKRPDFSLRNVTGVLLCRGLAAEAAGIEWLDLGVFHGQGGEQQWWLDEQMGGGSPFGELADGALPGLMGRKKRELRDFGEIRKNGGHVS</sequence>
<evidence type="ECO:0000313" key="2">
    <source>
        <dbReference type="Proteomes" id="UP000237105"/>
    </source>
</evidence>
<reference evidence="2" key="1">
    <citation type="submission" date="2016-06" db="EMBL/GenBank/DDBJ databases">
        <title>Parallel loss of symbiosis genes in relatives of nitrogen-fixing non-legume Parasponia.</title>
        <authorList>
            <person name="Van Velzen R."/>
            <person name="Holmer R."/>
            <person name="Bu F."/>
            <person name="Rutten L."/>
            <person name="Van Zeijl A."/>
            <person name="Liu W."/>
            <person name="Santuari L."/>
            <person name="Cao Q."/>
            <person name="Sharma T."/>
            <person name="Shen D."/>
            <person name="Roswanjaya Y."/>
            <person name="Wardhani T."/>
            <person name="Kalhor M.S."/>
            <person name="Jansen J."/>
            <person name="Van den Hoogen J."/>
            <person name="Gungor B."/>
            <person name="Hartog M."/>
            <person name="Hontelez J."/>
            <person name="Verver J."/>
            <person name="Yang W.-C."/>
            <person name="Schijlen E."/>
            <person name="Repin R."/>
            <person name="Schilthuizen M."/>
            <person name="Schranz E."/>
            <person name="Heidstra R."/>
            <person name="Miyata K."/>
            <person name="Fedorova E."/>
            <person name="Kohlen W."/>
            <person name="Bisseling T."/>
            <person name="Smit S."/>
            <person name="Geurts R."/>
        </authorList>
    </citation>
    <scope>NUCLEOTIDE SEQUENCE [LARGE SCALE GENOMIC DNA]</scope>
    <source>
        <strain evidence="2">cv. WU1-14</strain>
    </source>
</reference>